<evidence type="ECO:0000313" key="3">
    <source>
        <dbReference type="Proteomes" id="UP001225957"/>
    </source>
</evidence>
<evidence type="ECO:0000256" key="1">
    <source>
        <dbReference type="SAM" id="MobiDB-lite"/>
    </source>
</evidence>
<protein>
    <submittedName>
        <fullName evidence="2">Uncharacterized protein</fullName>
    </submittedName>
</protein>
<organism evidence="2 3">
    <name type="scientific">Halomonas rhizosphaerae</name>
    <dbReference type="NCBI Taxonomy" id="3043296"/>
    <lineage>
        <taxon>Bacteria</taxon>
        <taxon>Pseudomonadati</taxon>
        <taxon>Pseudomonadota</taxon>
        <taxon>Gammaproteobacteria</taxon>
        <taxon>Oceanospirillales</taxon>
        <taxon>Halomonadaceae</taxon>
        <taxon>Halomonas</taxon>
    </lineage>
</organism>
<dbReference type="Proteomes" id="UP001225957">
    <property type="component" value="Unassembled WGS sequence"/>
</dbReference>
<feature type="region of interest" description="Disordered" evidence="1">
    <location>
        <begin position="1"/>
        <end position="133"/>
    </location>
</feature>
<name>A0ABT6UX94_9GAMM</name>
<proteinExistence type="predicted"/>
<dbReference type="EMBL" id="JASCQP010000018">
    <property type="protein sequence ID" value="MDI5890590.1"/>
    <property type="molecule type" value="Genomic_DNA"/>
</dbReference>
<comment type="caution">
    <text evidence="2">The sequence shown here is derived from an EMBL/GenBank/DDBJ whole genome shotgun (WGS) entry which is preliminary data.</text>
</comment>
<accession>A0ABT6UX94</accession>
<sequence>MSANRQRIASAVRSLALTPEERRALLGEGQNKGGKASSAGVGTSEAEESRLCCDGSTSSSANPGTAERDPDADEAGQGGLDSSDPAKLSSGDGTLSGVTDCATGEPICFDGAGFIPPDEWDGPSQPPTDPDFVQGCRWYHSSTTEEDNYATPDQAFYASDVFASQGDYCYKRKDGDSSSCAGVSYTYRTSNENGCVVGAGVARSVAGVTPEDEIPRADSWPSDGCTNLAIVNGQIVGSKYDPDQDGSYSAPRDSIDLCDPENGARITLRASGQSNWKTIDAINGGDGYLYSGGKQIARVSGDEFTDPNV</sequence>
<gene>
    <name evidence="2" type="ORF">QLQ83_05750</name>
</gene>
<keyword evidence="3" id="KW-1185">Reference proteome</keyword>
<reference evidence="2 3" key="1">
    <citation type="submission" date="2023-04" db="EMBL/GenBank/DDBJ databases">
        <title>Halomonas strains isolated from rhizosphere soil.</title>
        <authorList>
            <person name="Xu L."/>
            <person name="Sun J.-Q."/>
        </authorList>
    </citation>
    <scope>NUCLEOTIDE SEQUENCE [LARGE SCALE GENOMIC DNA]</scope>
    <source>
        <strain evidence="2 3">LR5S20</strain>
    </source>
</reference>
<dbReference type="RefSeq" id="WP_282734565.1">
    <property type="nucleotide sequence ID" value="NZ_JASCQP010000018.1"/>
</dbReference>
<evidence type="ECO:0000313" key="2">
    <source>
        <dbReference type="EMBL" id="MDI5890590.1"/>
    </source>
</evidence>